<comment type="caution">
    <text evidence="2">The sequence shown here is derived from an EMBL/GenBank/DDBJ whole genome shotgun (WGS) entry which is preliminary data.</text>
</comment>
<dbReference type="OrthoDB" id="9776313at2"/>
<dbReference type="InterPro" id="IPR036291">
    <property type="entry name" value="NAD(P)-bd_dom_sf"/>
</dbReference>
<feature type="domain" description="NAD-dependent epimerase/dehydratase" evidence="1">
    <location>
        <begin position="12"/>
        <end position="205"/>
    </location>
</feature>
<reference evidence="2 3" key="1">
    <citation type="submission" date="2019-08" db="EMBL/GenBank/DDBJ databases">
        <title>Draft Genome Sequence of Halomonas eurihalina Isolated from Preserved Hide-surface.</title>
        <authorList>
            <person name="Hussain S.A."/>
            <person name="Xu A."/>
            <person name="Sarker M."/>
            <person name="Sommers C."/>
        </authorList>
    </citation>
    <scope>NUCLEOTIDE SEQUENCE [LARGE SCALE GENOMIC DNA]</scope>
    <source>
        <strain evidence="2 3">MS1</strain>
    </source>
</reference>
<dbReference type="EMBL" id="VTPU01000027">
    <property type="protein sequence ID" value="TZG31169.1"/>
    <property type="molecule type" value="Genomic_DNA"/>
</dbReference>
<dbReference type="SUPFAM" id="SSF51735">
    <property type="entry name" value="NAD(P)-binding Rossmann-fold domains"/>
    <property type="match status" value="1"/>
</dbReference>
<keyword evidence="3" id="KW-1185">Reference proteome</keyword>
<dbReference type="PANTHER" id="PTHR12126:SF11">
    <property type="entry name" value="NADH DEHYDROGENASE [UBIQUINONE] 1 ALPHA SUBCOMPLEX SUBUNIT 9, MITOCHONDRIAL"/>
    <property type="match status" value="1"/>
</dbReference>
<proteinExistence type="predicted"/>
<dbReference type="CDD" id="cd05271">
    <property type="entry name" value="NDUFA9_like_SDR_a"/>
    <property type="match status" value="1"/>
</dbReference>
<evidence type="ECO:0000313" key="2">
    <source>
        <dbReference type="EMBL" id="TZG31169.1"/>
    </source>
</evidence>
<sequence length="309" mass="33407">MSPMPMTTPPTVVFGGTGFLGAVLVRELVESGRPTRLVARRPRWPSWAEDGDPLEILEADIRDPRRVAEALEGAGAVVNATSLYVASRNVGFEDIHVTAAAALARQAREAGIERLVQLSGIGASRDSASAYVRARAHGEIAVMDALPKAVILRPSVLFGRNDAFLSNLARLTRLPAIPLFGQGHNRLQPVHVVDVARAIVRLTSADRPGRYLFELGGADILSYREVLTLVMQHLGRERPLVPLPFAAWHALAHGLGWLPEPPLTRDQVILMQSDNLVSEGVGTFADLGMQPRTLRESLPACLPLASTRA</sequence>
<dbReference type="GO" id="GO:0044877">
    <property type="term" value="F:protein-containing complex binding"/>
    <property type="evidence" value="ECO:0007669"/>
    <property type="project" value="TreeGrafter"/>
</dbReference>
<dbReference type="PANTHER" id="PTHR12126">
    <property type="entry name" value="NADH-UBIQUINONE OXIDOREDUCTASE 39 KDA SUBUNIT-RELATED"/>
    <property type="match status" value="1"/>
</dbReference>
<dbReference type="InterPro" id="IPR001509">
    <property type="entry name" value="Epimerase_deHydtase"/>
</dbReference>
<dbReference type="Gene3D" id="3.40.50.720">
    <property type="entry name" value="NAD(P)-binding Rossmann-like Domain"/>
    <property type="match status" value="1"/>
</dbReference>
<accession>A0A5D9CHW4</accession>
<protein>
    <submittedName>
        <fullName evidence="2">Complex I NDUFA9 subunit family protein</fullName>
    </submittedName>
</protein>
<dbReference type="AlphaFoldDB" id="A0A5D9CHW4"/>
<dbReference type="InterPro" id="IPR051207">
    <property type="entry name" value="ComplexI_NDUFA9_subunit"/>
</dbReference>
<evidence type="ECO:0000313" key="3">
    <source>
        <dbReference type="Proteomes" id="UP000324260"/>
    </source>
</evidence>
<organism evidence="2 3">
    <name type="scientific">Halomonas eurihalina</name>
    <dbReference type="NCBI Taxonomy" id="42566"/>
    <lineage>
        <taxon>Bacteria</taxon>
        <taxon>Pseudomonadati</taxon>
        <taxon>Pseudomonadota</taxon>
        <taxon>Gammaproteobacteria</taxon>
        <taxon>Oceanospirillales</taxon>
        <taxon>Halomonadaceae</taxon>
        <taxon>Halomonas</taxon>
    </lineage>
</organism>
<evidence type="ECO:0000259" key="1">
    <source>
        <dbReference type="Pfam" id="PF01370"/>
    </source>
</evidence>
<dbReference type="Proteomes" id="UP000324260">
    <property type="component" value="Unassembled WGS sequence"/>
</dbReference>
<gene>
    <name evidence="2" type="ORF">FZZ93_17615</name>
</gene>
<dbReference type="Pfam" id="PF01370">
    <property type="entry name" value="Epimerase"/>
    <property type="match status" value="1"/>
</dbReference>
<name>A0A5D9CHW4_HALER</name>